<name>A0A151INU6_9HYME</name>
<dbReference type="InterPro" id="IPR013607">
    <property type="entry name" value="Phospholipase_A2-like"/>
</dbReference>
<organism evidence="2 3">
    <name type="scientific">Cyphomyrmex costatus</name>
    <dbReference type="NCBI Taxonomy" id="456900"/>
    <lineage>
        <taxon>Eukaryota</taxon>
        <taxon>Metazoa</taxon>
        <taxon>Ecdysozoa</taxon>
        <taxon>Arthropoda</taxon>
        <taxon>Hexapoda</taxon>
        <taxon>Insecta</taxon>
        <taxon>Pterygota</taxon>
        <taxon>Neoptera</taxon>
        <taxon>Endopterygota</taxon>
        <taxon>Hymenoptera</taxon>
        <taxon>Apocrita</taxon>
        <taxon>Aculeata</taxon>
        <taxon>Formicoidea</taxon>
        <taxon>Formicidae</taxon>
        <taxon>Myrmicinae</taxon>
        <taxon>Cyphomyrmex</taxon>
    </lineage>
</organism>
<gene>
    <name evidence="2" type="ORF">ALC62_01892</name>
</gene>
<feature type="domain" description="Phospholipase A2-like" evidence="1">
    <location>
        <begin position="93"/>
        <end position="138"/>
    </location>
</feature>
<keyword evidence="3" id="KW-1185">Reference proteome</keyword>
<evidence type="ECO:0000259" key="1">
    <source>
        <dbReference type="Pfam" id="PF08398"/>
    </source>
</evidence>
<dbReference type="Pfam" id="PF08398">
    <property type="entry name" value="Phospholip_A2_4"/>
    <property type="match status" value="1"/>
</dbReference>
<sequence>MYFSLYHRSFDIRELSAEQLQYIPKIVLLQMCGDYIDHVWDRLPEHIGADSDVRRYRRCLKYYNLPSQQTHIDGPAPKIRDCGECQRRARGDAGLNPLDAACREHDIAYSQSNDLVDRHAADKILAEEARKRVTNKRVKRKFSVIRYPCPL</sequence>
<reference evidence="2 3" key="1">
    <citation type="submission" date="2016-03" db="EMBL/GenBank/DDBJ databases">
        <title>Cyphomyrmex costatus WGS genome.</title>
        <authorList>
            <person name="Nygaard S."/>
            <person name="Hu H."/>
            <person name="Boomsma J."/>
            <person name="Zhang G."/>
        </authorList>
    </citation>
    <scope>NUCLEOTIDE SEQUENCE [LARGE SCALE GENOMIC DNA]</scope>
    <source>
        <strain evidence="2">MS0001</strain>
        <tissue evidence="2">Whole body</tissue>
    </source>
</reference>
<dbReference type="AlphaFoldDB" id="A0A151INU6"/>
<accession>A0A151INU6</accession>
<dbReference type="GO" id="GO:0005198">
    <property type="term" value="F:structural molecule activity"/>
    <property type="evidence" value="ECO:0007669"/>
    <property type="project" value="InterPro"/>
</dbReference>
<protein>
    <recommendedName>
        <fullName evidence="1">Phospholipase A2-like domain-containing protein</fullName>
    </recommendedName>
</protein>
<dbReference type="EMBL" id="KQ976911">
    <property type="protein sequence ID" value="KYN07144.1"/>
    <property type="molecule type" value="Genomic_DNA"/>
</dbReference>
<evidence type="ECO:0000313" key="3">
    <source>
        <dbReference type="Proteomes" id="UP000078542"/>
    </source>
</evidence>
<dbReference type="Proteomes" id="UP000078542">
    <property type="component" value="Unassembled WGS sequence"/>
</dbReference>
<evidence type="ECO:0000313" key="2">
    <source>
        <dbReference type="EMBL" id="KYN07144.1"/>
    </source>
</evidence>
<proteinExistence type="predicted"/>